<dbReference type="GO" id="GO:0006465">
    <property type="term" value="P:signal peptide processing"/>
    <property type="evidence" value="ECO:0007669"/>
    <property type="project" value="InterPro"/>
</dbReference>
<comment type="subcellular location">
    <subcellularLocation>
        <location evidence="2">Cell membrane</location>
        <topology evidence="2">Single-pass type II membrane protein</topology>
    </subcellularLocation>
    <subcellularLocation>
        <location evidence="7">Membrane</location>
        <topology evidence="7">Single-pass type II membrane protein</topology>
    </subcellularLocation>
</comment>
<dbReference type="InterPro" id="IPR019758">
    <property type="entry name" value="Pept_S26A_signal_pept_1_CS"/>
</dbReference>
<feature type="active site" evidence="6">
    <location>
        <position position="103"/>
    </location>
</feature>
<dbReference type="PANTHER" id="PTHR43390:SF1">
    <property type="entry name" value="CHLOROPLAST PROCESSING PEPTIDASE"/>
    <property type="match status" value="1"/>
</dbReference>
<feature type="active site" evidence="6">
    <location>
        <position position="182"/>
    </location>
</feature>
<proteinExistence type="inferred from homology"/>
<keyword evidence="7" id="KW-1133">Transmembrane helix</keyword>
<comment type="catalytic activity">
    <reaction evidence="1 7">
        <text>Cleavage of hydrophobic, N-terminal signal or leader sequences from secreted and periplasmic proteins.</text>
        <dbReference type="EC" id="3.4.21.89"/>
    </reaction>
</comment>
<comment type="caution">
    <text evidence="10">The sequence shown here is derived from an EMBL/GenBank/DDBJ whole genome shotgun (WGS) entry which is preliminary data.</text>
</comment>
<gene>
    <name evidence="10" type="ORF">MINT15_06800</name>
</gene>
<feature type="domain" description="Peptidase S26" evidence="9">
    <location>
        <begin position="74"/>
        <end position="273"/>
    </location>
</feature>
<keyword evidence="5 7" id="KW-0378">Hydrolase</keyword>
<dbReference type="NCBIfam" id="TIGR02227">
    <property type="entry name" value="sigpep_I_bact"/>
    <property type="match status" value="1"/>
</dbReference>
<keyword evidence="7" id="KW-0645">Protease</keyword>
<feature type="region of interest" description="Disordered" evidence="8">
    <location>
        <begin position="1"/>
        <end position="65"/>
    </location>
</feature>
<keyword evidence="7" id="KW-0472">Membrane</keyword>
<evidence type="ECO:0000313" key="11">
    <source>
        <dbReference type="Proteomes" id="UP000030848"/>
    </source>
</evidence>
<evidence type="ECO:0000256" key="3">
    <source>
        <dbReference type="ARBA" id="ARBA00009370"/>
    </source>
</evidence>
<evidence type="ECO:0000256" key="2">
    <source>
        <dbReference type="ARBA" id="ARBA00004401"/>
    </source>
</evidence>
<dbReference type="PROSITE" id="PS00761">
    <property type="entry name" value="SPASE_I_3"/>
    <property type="match status" value="1"/>
</dbReference>
<dbReference type="AlphaFoldDB" id="A0A837DC97"/>
<dbReference type="GO" id="GO:0004252">
    <property type="term" value="F:serine-type endopeptidase activity"/>
    <property type="evidence" value="ECO:0007669"/>
    <property type="project" value="InterPro"/>
</dbReference>
<dbReference type="CDD" id="cd06530">
    <property type="entry name" value="S26_SPase_I"/>
    <property type="match status" value="1"/>
</dbReference>
<dbReference type="OrthoDB" id="9815782at2"/>
<dbReference type="SUPFAM" id="SSF51306">
    <property type="entry name" value="LexA/Signal peptidase"/>
    <property type="match status" value="1"/>
</dbReference>
<reference evidence="10 11" key="1">
    <citation type="submission" date="2014-10" db="EMBL/GenBank/DDBJ databases">
        <title>Genome sequence of Micropolyspora internatus JCM3315.</title>
        <authorList>
            <person name="Shin S.-K."/>
            <person name="Yi H."/>
        </authorList>
    </citation>
    <scope>NUCLEOTIDE SEQUENCE [LARGE SCALE GENOMIC DNA]</scope>
    <source>
        <strain evidence="10 11">JCM 3315</strain>
    </source>
</reference>
<evidence type="ECO:0000259" key="9">
    <source>
        <dbReference type="Pfam" id="PF10502"/>
    </source>
</evidence>
<evidence type="ECO:0000256" key="8">
    <source>
        <dbReference type="SAM" id="MobiDB-lite"/>
    </source>
</evidence>
<dbReference type="InterPro" id="IPR000223">
    <property type="entry name" value="Pept_S26A_signal_pept_1"/>
</dbReference>
<evidence type="ECO:0000256" key="7">
    <source>
        <dbReference type="RuleBase" id="RU362042"/>
    </source>
</evidence>
<dbReference type="PRINTS" id="PR00727">
    <property type="entry name" value="LEADERPTASE"/>
</dbReference>
<dbReference type="InterPro" id="IPR019533">
    <property type="entry name" value="Peptidase_S26"/>
</dbReference>
<sequence length="341" mass="37110">MPSNAAEDEPGRPDDENDTKAFPNAASSESGDPPPSGAREPADSEVSKAPRTPEGSEEQEKAKKQAKQRSFWKELPILIVVALVLAFLIQQFVARVYMIPSGSMQQTLHGCPGCTPDRILVDKITYRFTDPSPGDVVVFRGPDPWVEDDPPTNSSSNPIAGFFQNIGAAFGLAPPDERDFVKRIIAVGGQTVECCDEENRVVVDGKPLHEPYIYWQGGEREQREFGPVTVPEGTVWVMGDNRNNSSDSRYQGGGGERGVVPEENIIGKARFIVLPPSRWGVVSDYNPQVHAEPVSAMNAPAWQQGLPLAAGILAAWPTLFVGRKIGAGVRRAVTRLVGRER</sequence>
<feature type="transmembrane region" description="Helical" evidence="7">
    <location>
        <begin position="75"/>
        <end position="98"/>
    </location>
</feature>
<dbReference type="EMBL" id="JRZE01000002">
    <property type="protein sequence ID" value="KHF45463.1"/>
    <property type="molecule type" value="Genomic_DNA"/>
</dbReference>
<comment type="similarity">
    <text evidence="3 7">Belongs to the peptidase S26 family.</text>
</comment>
<dbReference type="GO" id="GO:0009003">
    <property type="term" value="F:signal peptidase activity"/>
    <property type="evidence" value="ECO:0007669"/>
    <property type="project" value="UniProtKB-EC"/>
</dbReference>
<evidence type="ECO:0000256" key="6">
    <source>
        <dbReference type="PIRSR" id="PIRSR600223-1"/>
    </source>
</evidence>
<evidence type="ECO:0000313" key="10">
    <source>
        <dbReference type="EMBL" id="KHF45463.1"/>
    </source>
</evidence>
<dbReference type="PANTHER" id="PTHR43390">
    <property type="entry name" value="SIGNAL PEPTIDASE I"/>
    <property type="match status" value="1"/>
</dbReference>
<name>A0A837DC97_9PSEU</name>
<dbReference type="Pfam" id="PF10502">
    <property type="entry name" value="Peptidase_S26"/>
    <property type="match status" value="1"/>
</dbReference>
<dbReference type="EC" id="3.4.21.89" evidence="4 7"/>
<keyword evidence="7" id="KW-0812">Transmembrane</keyword>
<evidence type="ECO:0000256" key="5">
    <source>
        <dbReference type="ARBA" id="ARBA00022801"/>
    </source>
</evidence>
<dbReference type="GO" id="GO:0005886">
    <property type="term" value="C:plasma membrane"/>
    <property type="evidence" value="ECO:0007669"/>
    <property type="project" value="UniProtKB-SubCell"/>
</dbReference>
<dbReference type="RefSeq" id="WP_012796466.1">
    <property type="nucleotide sequence ID" value="NZ_JBMNPO010000020.1"/>
</dbReference>
<dbReference type="OMA" id="PTLHGCN"/>
<dbReference type="Proteomes" id="UP000030848">
    <property type="component" value="Unassembled WGS sequence"/>
</dbReference>
<dbReference type="InterPro" id="IPR036286">
    <property type="entry name" value="LexA/Signal_pep-like_sf"/>
</dbReference>
<organism evidence="10 11">
    <name type="scientific">Saccharomonospora viridis</name>
    <dbReference type="NCBI Taxonomy" id="1852"/>
    <lineage>
        <taxon>Bacteria</taxon>
        <taxon>Bacillati</taxon>
        <taxon>Actinomycetota</taxon>
        <taxon>Actinomycetes</taxon>
        <taxon>Pseudonocardiales</taxon>
        <taxon>Pseudonocardiaceae</taxon>
        <taxon>Saccharomonospora</taxon>
    </lineage>
</organism>
<dbReference type="Gene3D" id="2.10.109.10">
    <property type="entry name" value="Umud Fragment, subunit A"/>
    <property type="match status" value="1"/>
</dbReference>
<protein>
    <recommendedName>
        <fullName evidence="4 7">Signal peptidase I</fullName>
        <ecNumber evidence="4 7">3.4.21.89</ecNumber>
    </recommendedName>
</protein>
<evidence type="ECO:0000256" key="4">
    <source>
        <dbReference type="ARBA" id="ARBA00013208"/>
    </source>
</evidence>
<accession>A0A837DC97</accession>
<evidence type="ECO:0000256" key="1">
    <source>
        <dbReference type="ARBA" id="ARBA00000677"/>
    </source>
</evidence>